<reference evidence="2" key="1">
    <citation type="submission" date="2023-04" db="EMBL/GenBank/DDBJ databases">
        <title>Genomic characterization of faba bean (Vicia faba) microsymbionts in Mexican soils.</title>
        <authorList>
            <person name="Rivera Orduna F.N."/>
            <person name="Guevara-Luna J."/>
            <person name="Yan J."/>
            <person name="Arroyo-Herrera I."/>
            <person name="Li Y."/>
            <person name="Vasquez-Murrieta M.S."/>
            <person name="Wang E.T."/>
        </authorList>
    </citation>
    <scope>NUCLEOTIDE SEQUENCE</scope>
    <source>
        <strain evidence="2">CH26</strain>
    </source>
</reference>
<sequence>MAQSAIVSRELRYTSAEGTTLVGHLAMPTDAKTALAGVVVCPEWWGVTDYPKQRADELAAQGYAALAID</sequence>
<dbReference type="EMBL" id="JAVLSF010001537">
    <property type="protein sequence ID" value="MDR9779065.1"/>
    <property type="molecule type" value="Genomic_DNA"/>
</dbReference>
<dbReference type="InterPro" id="IPR029058">
    <property type="entry name" value="AB_hydrolase_fold"/>
</dbReference>
<keyword evidence="2" id="KW-0378">Hydrolase</keyword>
<dbReference type="AlphaFoldDB" id="A0AAJ2H4D1"/>
<dbReference type="InterPro" id="IPR002925">
    <property type="entry name" value="Dienelactn_hydro"/>
</dbReference>
<dbReference type="RefSeq" id="WP_310866979.1">
    <property type="nucleotide sequence ID" value="NZ_JAVLSF010001537.1"/>
</dbReference>
<dbReference type="Pfam" id="PF01738">
    <property type="entry name" value="DLH"/>
    <property type="match status" value="1"/>
</dbReference>
<accession>A0AAJ2H4D1</accession>
<organism evidence="2 3">
    <name type="scientific">Rhizobium hidalgonense</name>
    <dbReference type="NCBI Taxonomy" id="1538159"/>
    <lineage>
        <taxon>Bacteria</taxon>
        <taxon>Pseudomonadati</taxon>
        <taxon>Pseudomonadota</taxon>
        <taxon>Alphaproteobacteria</taxon>
        <taxon>Hyphomicrobiales</taxon>
        <taxon>Rhizobiaceae</taxon>
        <taxon>Rhizobium/Agrobacterium group</taxon>
        <taxon>Rhizobium</taxon>
    </lineage>
</organism>
<dbReference type="GO" id="GO:0016787">
    <property type="term" value="F:hydrolase activity"/>
    <property type="evidence" value="ECO:0007669"/>
    <property type="project" value="UniProtKB-KW"/>
</dbReference>
<evidence type="ECO:0000313" key="2">
    <source>
        <dbReference type="EMBL" id="MDR9779065.1"/>
    </source>
</evidence>
<comment type="caution">
    <text evidence="2">The sequence shown here is derived from an EMBL/GenBank/DDBJ whole genome shotgun (WGS) entry which is preliminary data.</text>
</comment>
<dbReference type="PANTHER" id="PTHR22946:SF0">
    <property type="entry name" value="DIENELACTONE HYDROLASE DOMAIN-CONTAINING PROTEIN"/>
    <property type="match status" value="1"/>
</dbReference>
<evidence type="ECO:0000259" key="1">
    <source>
        <dbReference type="Pfam" id="PF01738"/>
    </source>
</evidence>
<dbReference type="SUPFAM" id="SSF53474">
    <property type="entry name" value="alpha/beta-Hydrolases"/>
    <property type="match status" value="1"/>
</dbReference>
<dbReference type="Gene3D" id="3.40.50.1820">
    <property type="entry name" value="alpha/beta hydrolase"/>
    <property type="match status" value="1"/>
</dbReference>
<protein>
    <submittedName>
        <fullName evidence="2">Dienelactone hydrolase family protein</fullName>
    </submittedName>
</protein>
<gene>
    <name evidence="2" type="ORF">RJJ65_41685</name>
</gene>
<name>A0AAJ2H4D1_9HYPH</name>
<proteinExistence type="predicted"/>
<feature type="non-terminal residue" evidence="2">
    <location>
        <position position="69"/>
    </location>
</feature>
<dbReference type="InterPro" id="IPR050261">
    <property type="entry name" value="FrsA_esterase"/>
</dbReference>
<evidence type="ECO:0000313" key="3">
    <source>
        <dbReference type="Proteomes" id="UP001268610"/>
    </source>
</evidence>
<feature type="domain" description="Dienelactone hydrolase" evidence="1">
    <location>
        <begin position="23"/>
        <end position="67"/>
    </location>
</feature>
<dbReference type="Proteomes" id="UP001268610">
    <property type="component" value="Unassembled WGS sequence"/>
</dbReference>
<dbReference type="PANTHER" id="PTHR22946">
    <property type="entry name" value="DIENELACTONE HYDROLASE DOMAIN-CONTAINING PROTEIN-RELATED"/>
    <property type="match status" value="1"/>
</dbReference>